<protein>
    <submittedName>
        <fullName evidence="1">Uncharacterized protein</fullName>
    </submittedName>
</protein>
<evidence type="ECO:0000313" key="2">
    <source>
        <dbReference type="Proteomes" id="UP000019471"/>
    </source>
</evidence>
<organism evidence="1 2">
    <name type="scientific">Cladophialophora psammophila CBS 110553</name>
    <dbReference type="NCBI Taxonomy" id="1182543"/>
    <lineage>
        <taxon>Eukaryota</taxon>
        <taxon>Fungi</taxon>
        <taxon>Dikarya</taxon>
        <taxon>Ascomycota</taxon>
        <taxon>Pezizomycotina</taxon>
        <taxon>Eurotiomycetes</taxon>
        <taxon>Chaetothyriomycetidae</taxon>
        <taxon>Chaetothyriales</taxon>
        <taxon>Herpotrichiellaceae</taxon>
        <taxon>Cladophialophora</taxon>
    </lineage>
</organism>
<keyword evidence="2" id="KW-1185">Reference proteome</keyword>
<feature type="non-terminal residue" evidence="1">
    <location>
        <position position="1"/>
    </location>
</feature>
<comment type="caution">
    <text evidence="1">The sequence shown here is derived from an EMBL/GenBank/DDBJ whole genome shotgun (WGS) entry which is preliminary data.</text>
</comment>
<proteinExistence type="predicted"/>
<dbReference type="EMBL" id="AMGX01000034">
    <property type="protein sequence ID" value="EXJ57677.1"/>
    <property type="molecule type" value="Genomic_DNA"/>
</dbReference>
<sequence length="169" mass="20252">CLHSRQRRSRYCAGLYCLVYYWLERSHRPLSWRVSHDHLHSESARYRRGGGLRGLGPIYCGRNCNRGLQRCAQFSAFRDCPDSSWSCCRSSWTVRGFRRCFHHRIVQWKHNRAIWYRRLKLDHCGRRRMRISIRQHPCIPHGFLTSNCIRRTRDLAHVDRAECGQAHDT</sequence>
<reference evidence="1 2" key="1">
    <citation type="submission" date="2013-03" db="EMBL/GenBank/DDBJ databases">
        <title>The Genome Sequence of Cladophialophora psammophila CBS 110553.</title>
        <authorList>
            <consortium name="The Broad Institute Genomics Platform"/>
            <person name="Cuomo C."/>
            <person name="de Hoog S."/>
            <person name="Gorbushina A."/>
            <person name="Walker B."/>
            <person name="Young S.K."/>
            <person name="Zeng Q."/>
            <person name="Gargeya S."/>
            <person name="Fitzgerald M."/>
            <person name="Haas B."/>
            <person name="Abouelleil A."/>
            <person name="Allen A.W."/>
            <person name="Alvarado L."/>
            <person name="Arachchi H.M."/>
            <person name="Berlin A.M."/>
            <person name="Chapman S.B."/>
            <person name="Gainer-Dewar J."/>
            <person name="Goldberg J."/>
            <person name="Griggs A."/>
            <person name="Gujja S."/>
            <person name="Hansen M."/>
            <person name="Howarth C."/>
            <person name="Imamovic A."/>
            <person name="Ireland A."/>
            <person name="Larimer J."/>
            <person name="McCowan C."/>
            <person name="Murphy C."/>
            <person name="Pearson M."/>
            <person name="Poon T.W."/>
            <person name="Priest M."/>
            <person name="Roberts A."/>
            <person name="Saif S."/>
            <person name="Shea T."/>
            <person name="Sisk P."/>
            <person name="Sykes S."/>
            <person name="Wortman J."/>
            <person name="Nusbaum C."/>
            <person name="Birren B."/>
        </authorList>
    </citation>
    <scope>NUCLEOTIDE SEQUENCE [LARGE SCALE GENOMIC DNA]</scope>
    <source>
        <strain evidence="1 2">CBS 110553</strain>
    </source>
</reference>
<dbReference type="AlphaFoldDB" id="W9VPL8"/>
<dbReference type="RefSeq" id="XP_007751226.1">
    <property type="nucleotide sequence ID" value="XM_007753036.1"/>
</dbReference>
<name>W9VPL8_9EURO</name>
<dbReference type="Proteomes" id="UP000019471">
    <property type="component" value="Unassembled WGS sequence"/>
</dbReference>
<dbReference type="HOGENOM" id="CLU_1582329_0_0_1"/>
<dbReference type="GeneID" id="19197153"/>
<evidence type="ECO:0000313" key="1">
    <source>
        <dbReference type="EMBL" id="EXJ57677.1"/>
    </source>
</evidence>
<gene>
    <name evidence="1" type="ORF">A1O5_12467</name>
</gene>
<accession>W9VPL8</accession>